<dbReference type="PANTHER" id="PTHR19139:SF199">
    <property type="entry name" value="MIP17260P"/>
    <property type="match status" value="1"/>
</dbReference>
<feature type="transmembrane region" description="Helical" evidence="10">
    <location>
        <begin position="157"/>
        <end position="182"/>
    </location>
</feature>
<gene>
    <name evidence="11" type="ORF">GD627_16065</name>
</gene>
<feature type="transmembrane region" description="Helical" evidence="10">
    <location>
        <begin position="242"/>
        <end position="262"/>
    </location>
</feature>
<dbReference type="InterPro" id="IPR023271">
    <property type="entry name" value="Aquaporin-like"/>
</dbReference>
<dbReference type="PRINTS" id="PR00783">
    <property type="entry name" value="MINTRINSICP"/>
</dbReference>
<dbReference type="Gene3D" id="1.20.1080.10">
    <property type="entry name" value="Glycerol uptake facilitator protein"/>
    <property type="match status" value="1"/>
</dbReference>
<dbReference type="InterPro" id="IPR022357">
    <property type="entry name" value="MIP_CS"/>
</dbReference>
<evidence type="ECO:0000256" key="6">
    <source>
        <dbReference type="ARBA" id="ARBA00022989"/>
    </source>
</evidence>
<comment type="caution">
    <text evidence="11">The sequence shown here is derived from an EMBL/GenBank/DDBJ whole genome shotgun (WGS) entry which is preliminary data.</text>
</comment>
<keyword evidence="6 10" id="KW-1133">Transmembrane helix</keyword>
<keyword evidence="3 8" id="KW-0813">Transport</keyword>
<evidence type="ECO:0000256" key="1">
    <source>
        <dbReference type="ARBA" id="ARBA00004651"/>
    </source>
</evidence>
<dbReference type="InterPro" id="IPR000425">
    <property type="entry name" value="MIP"/>
</dbReference>
<dbReference type="RefSeq" id="WP_152273382.1">
    <property type="nucleotide sequence ID" value="NZ_VTFX01000007.1"/>
</dbReference>
<feature type="region of interest" description="Disordered" evidence="9">
    <location>
        <begin position="283"/>
        <end position="354"/>
    </location>
</feature>
<dbReference type="SUPFAM" id="SSF81338">
    <property type="entry name" value="Aquaporin-like"/>
    <property type="match status" value="1"/>
</dbReference>
<evidence type="ECO:0000256" key="9">
    <source>
        <dbReference type="SAM" id="MobiDB-lite"/>
    </source>
</evidence>
<evidence type="ECO:0000256" key="10">
    <source>
        <dbReference type="SAM" id="Phobius"/>
    </source>
</evidence>
<dbReference type="InterPro" id="IPR034294">
    <property type="entry name" value="Aquaporin_transptr"/>
</dbReference>
<evidence type="ECO:0000256" key="2">
    <source>
        <dbReference type="ARBA" id="ARBA00006175"/>
    </source>
</evidence>
<evidence type="ECO:0000256" key="3">
    <source>
        <dbReference type="ARBA" id="ARBA00022448"/>
    </source>
</evidence>
<dbReference type="GO" id="GO:0015250">
    <property type="term" value="F:water channel activity"/>
    <property type="evidence" value="ECO:0007669"/>
    <property type="project" value="TreeGrafter"/>
</dbReference>
<feature type="transmembrane region" description="Helical" evidence="10">
    <location>
        <begin position="35"/>
        <end position="55"/>
    </location>
</feature>
<dbReference type="Pfam" id="PF00230">
    <property type="entry name" value="MIP"/>
    <property type="match status" value="1"/>
</dbReference>
<comment type="similarity">
    <text evidence="2 8">Belongs to the MIP/aquaporin (TC 1.A.8) family.</text>
</comment>
<reference evidence="11 12" key="1">
    <citation type="submission" date="2019-08" db="EMBL/GenBank/DDBJ databases">
        <title>Arthrobacter sp. nov., isolated from plateau pika and Tibetan wild ass.</title>
        <authorList>
            <person name="Ge Y."/>
        </authorList>
    </citation>
    <scope>NUCLEOTIDE SEQUENCE [LARGE SCALE GENOMIC DNA]</scope>
    <source>
        <strain evidence="11 12">785</strain>
    </source>
</reference>
<evidence type="ECO:0000256" key="8">
    <source>
        <dbReference type="RuleBase" id="RU000477"/>
    </source>
</evidence>
<dbReference type="PANTHER" id="PTHR19139">
    <property type="entry name" value="AQUAPORIN TRANSPORTER"/>
    <property type="match status" value="1"/>
</dbReference>
<proteinExistence type="inferred from homology"/>
<evidence type="ECO:0000313" key="12">
    <source>
        <dbReference type="Proteomes" id="UP000326852"/>
    </source>
</evidence>
<accession>A0A5N6MDL3</accession>
<feature type="compositionally biased region" description="Basic and acidic residues" evidence="9">
    <location>
        <begin position="320"/>
        <end position="330"/>
    </location>
</feature>
<feature type="transmembrane region" description="Helical" evidence="10">
    <location>
        <begin position="106"/>
        <end position="129"/>
    </location>
</feature>
<keyword evidence="5 8" id="KW-0812">Transmembrane</keyword>
<dbReference type="PROSITE" id="PS00221">
    <property type="entry name" value="MIP"/>
    <property type="match status" value="1"/>
</dbReference>
<feature type="transmembrane region" description="Helical" evidence="10">
    <location>
        <begin position="67"/>
        <end position="85"/>
    </location>
</feature>
<keyword evidence="4" id="KW-1003">Cell membrane</keyword>
<evidence type="ECO:0000256" key="7">
    <source>
        <dbReference type="ARBA" id="ARBA00023136"/>
    </source>
</evidence>
<feature type="transmembrane region" description="Helical" evidence="10">
    <location>
        <begin position="194"/>
        <end position="216"/>
    </location>
</feature>
<organism evidence="11 12">
    <name type="scientific">Arthrobacter yangruifuii</name>
    <dbReference type="NCBI Taxonomy" id="2606616"/>
    <lineage>
        <taxon>Bacteria</taxon>
        <taxon>Bacillati</taxon>
        <taxon>Actinomycetota</taxon>
        <taxon>Actinomycetes</taxon>
        <taxon>Micrococcales</taxon>
        <taxon>Micrococcaceae</taxon>
        <taxon>Arthrobacter</taxon>
    </lineage>
</organism>
<keyword evidence="7 10" id="KW-0472">Membrane</keyword>
<keyword evidence="12" id="KW-1185">Reference proteome</keyword>
<dbReference type="EMBL" id="VTFX01000007">
    <property type="protein sequence ID" value="KAD3436315.1"/>
    <property type="molecule type" value="Genomic_DNA"/>
</dbReference>
<evidence type="ECO:0000256" key="4">
    <source>
        <dbReference type="ARBA" id="ARBA00022475"/>
    </source>
</evidence>
<protein>
    <submittedName>
        <fullName evidence="11">Porin</fullName>
    </submittedName>
</protein>
<sequence length="354" mass="35910">MSSESSALHGARAAAPVRDRTPVNGGYTFGFLGRAVAEAIGSFLLLFVGVGIAIFGSSSGGGITSPLAFGLALAGAMVAFGYISGGHFNPAITLGSAVAGRTAWKFVLPYILAQLVGAVLGVAMLWVVIAGHEQIGEQTREFLSATANGYDEHSTNLFPLASALLIEVIAGALLTAVFLGAASRRATAESRRPAAAKGAFAVGVTYAVLLTVLIPVTNGGINPARSTAVAVFSEGWALEQLWLFWVAPVLGAVIAGLIFRSVDMTIDAHRNDEAPALETDAGATGDATAADQAPAKHTPAKHTLTKPAAGAGSTAPAADEEARGFFDKPAEGTGSTGPVDGTTRPEDGTPGTRI</sequence>
<evidence type="ECO:0000256" key="5">
    <source>
        <dbReference type="ARBA" id="ARBA00022692"/>
    </source>
</evidence>
<dbReference type="Proteomes" id="UP000326852">
    <property type="component" value="Unassembled WGS sequence"/>
</dbReference>
<name>A0A5N6MDL3_9MICC</name>
<dbReference type="AlphaFoldDB" id="A0A5N6MDL3"/>
<comment type="subcellular location">
    <subcellularLocation>
        <location evidence="1">Cell membrane</location>
        <topology evidence="1">Multi-pass membrane protein</topology>
    </subcellularLocation>
</comment>
<feature type="compositionally biased region" description="Low complexity" evidence="9">
    <location>
        <begin position="307"/>
        <end position="317"/>
    </location>
</feature>
<evidence type="ECO:0000313" key="11">
    <source>
        <dbReference type="EMBL" id="KAD3436315.1"/>
    </source>
</evidence>
<dbReference type="GO" id="GO:0005886">
    <property type="term" value="C:plasma membrane"/>
    <property type="evidence" value="ECO:0007669"/>
    <property type="project" value="UniProtKB-SubCell"/>
</dbReference>